<protein>
    <submittedName>
        <fullName evidence="3">Uncharacterized protein</fullName>
    </submittedName>
</protein>
<evidence type="ECO:0000256" key="1">
    <source>
        <dbReference type="SAM" id="MobiDB-lite"/>
    </source>
</evidence>
<evidence type="ECO:0000313" key="3">
    <source>
        <dbReference type="EMBL" id="SAM81863.1"/>
    </source>
</evidence>
<keyword evidence="2" id="KW-1133">Transmembrane helix</keyword>
<feature type="compositionally biased region" description="Low complexity" evidence="1">
    <location>
        <begin position="51"/>
        <end position="66"/>
    </location>
</feature>
<sequence length="155" mass="16379">MAPNPPSSTGAKPSTSNTAQANDASQPYKDDPVPSYETAIREGAGGGIGAGPSSSSPSAAPSAQPPRSVHPSYGCSPYTSHGTARIVIVPAPHFHHPHIHTGHTANEPLLPLPASMEPERRVPRAKPRFFLALLNALLIYILINLLVDLTVTRNW</sequence>
<dbReference type="OrthoDB" id="2555577at2759"/>
<evidence type="ECO:0000313" key="5">
    <source>
        <dbReference type="Proteomes" id="UP000179920"/>
    </source>
</evidence>
<reference evidence="3" key="2">
    <citation type="submission" date="2016-04" db="EMBL/GenBank/DDBJ databases">
        <authorList>
            <person name="Evans L.H."/>
            <person name="Alamgir A."/>
            <person name="Owens N."/>
            <person name="Weber N.D."/>
            <person name="Virtaneva K."/>
            <person name="Barbian K."/>
            <person name="Babar A."/>
            <person name="Rosenke K."/>
        </authorList>
    </citation>
    <scope>NUCLEOTIDE SEQUENCE</scope>
    <source>
        <strain evidence="3">UB2112</strain>
    </source>
</reference>
<gene>
    <name evidence="4" type="ORF">UBRO2_04069</name>
    <name evidence="3" type="ORF">UBRO_04067</name>
</gene>
<dbReference type="EMBL" id="ULHB01000087">
    <property type="protein sequence ID" value="SYW81037.1"/>
    <property type="molecule type" value="Genomic_DNA"/>
</dbReference>
<organism evidence="3 5">
    <name type="scientific">Ustilago bromivora</name>
    <dbReference type="NCBI Taxonomy" id="307758"/>
    <lineage>
        <taxon>Eukaryota</taxon>
        <taxon>Fungi</taxon>
        <taxon>Dikarya</taxon>
        <taxon>Basidiomycota</taxon>
        <taxon>Ustilaginomycotina</taxon>
        <taxon>Ustilaginomycetes</taxon>
        <taxon>Ustilaginales</taxon>
        <taxon>Ustilaginaceae</taxon>
        <taxon>Ustilago</taxon>
    </lineage>
</organism>
<dbReference type="Proteomes" id="UP000658997">
    <property type="component" value="Unassembled WGS sequence"/>
</dbReference>
<keyword evidence="6" id="KW-1185">Reference proteome</keyword>
<evidence type="ECO:0000313" key="4">
    <source>
        <dbReference type="EMBL" id="SYW81037.1"/>
    </source>
</evidence>
<name>A0A1K0G370_9BASI</name>
<keyword evidence="2" id="KW-0812">Transmembrane</keyword>
<dbReference type="AlphaFoldDB" id="A0A1K0G370"/>
<dbReference type="EMBL" id="LT558122">
    <property type="protein sequence ID" value="SAM81863.1"/>
    <property type="molecule type" value="Genomic_DNA"/>
</dbReference>
<dbReference type="Proteomes" id="UP000179920">
    <property type="component" value="Chromosome VI"/>
</dbReference>
<reference evidence="4" key="3">
    <citation type="submission" date="2018-08" db="EMBL/GenBank/DDBJ databases">
        <authorList>
            <person name="Guldener U."/>
        </authorList>
    </citation>
    <scope>NUCLEOTIDE SEQUENCE</scope>
    <source>
        <strain evidence="4">UB2</strain>
    </source>
</reference>
<evidence type="ECO:0000313" key="6">
    <source>
        <dbReference type="Proteomes" id="UP000658997"/>
    </source>
</evidence>
<feature type="region of interest" description="Disordered" evidence="1">
    <location>
        <begin position="1"/>
        <end position="76"/>
    </location>
</feature>
<evidence type="ECO:0000256" key="2">
    <source>
        <dbReference type="SAM" id="Phobius"/>
    </source>
</evidence>
<feature type="transmembrane region" description="Helical" evidence="2">
    <location>
        <begin position="129"/>
        <end position="147"/>
    </location>
</feature>
<reference evidence="5" key="1">
    <citation type="submission" date="2016-04" db="EMBL/GenBank/DDBJ databases">
        <authorList>
            <person name="Guldener U."/>
            <person name="Guldener U."/>
        </authorList>
    </citation>
    <scope>NUCLEOTIDE SEQUENCE [LARGE SCALE GENOMIC DNA]</scope>
    <source>
        <strain evidence="5">UB2112</strain>
    </source>
</reference>
<accession>A0A1K0G370</accession>
<proteinExistence type="predicted"/>
<feature type="compositionally biased region" description="Polar residues" evidence="1">
    <location>
        <begin position="7"/>
        <end position="25"/>
    </location>
</feature>
<keyword evidence="2" id="KW-0472">Membrane</keyword>